<feature type="compositionally biased region" description="Basic and acidic residues" evidence="1">
    <location>
        <begin position="34"/>
        <end position="50"/>
    </location>
</feature>
<organism evidence="2 3">
    <name type="scientific">Agromyces rhizosphaerae</name>
    <dbReference type="NCBI Taxonomy" id="88374"/>
    <lineage>
        <taxon>Bacteria</taxon>
        <taxon>Bacillati</taxon>
        <taxon>Actinomycetota</taxon>
        <taxon>Actinomycetes</taxon>
        <taxon>Micrococcales</taxon>
        <taxon>Microbacteriaceae</taxon>
        <taxon>Agromyces</taxon>
    </lineage>
</organism>
<evidence type="ECO:0000313" key="2">
    <source>
        <dbReference type="EMBL" id="GLI27744.1"/>
    </source>
</evidence>
<name>A0A9W6CYR5_9MICO</name>
<feature type="region of interest" description="Disordered" evidence="1">
    <location>
        <begin position="1"/>
        <end position="79"/>
    </location>
</feature>
<accession>A0A9W6CYR5</accession>
<protein>
    <submittedName>
        <fullName evidence="2">Uncharacterized protein</fullName>
    </submittedName>
</protein>
<dbReference type="AlphaFoldDB" id="A0A9W6CYR5"/>
<evidence type="ECO:0000256" key="1">
    <source>
        <dbReference type="SAM" id="MobiDB-lite"/>
    </source>
</evidence>
<evidence type="ECO:0000313" key="3">
    <source>
        <dbReference type="Proteomes" id="UP001144396"/>
    </source>
</evidence>
<dbReference type="EMBL" id="BSDP01000001">
    <property type="protein sequence ID" value="GLI27744.1"/>
    <property type="molecule type" value="Genomic_DNA"/>
</dbReference>
<comment type="caution">
    <text evidence="2">The sequence shown here is derived from an EMBL/GenBank/DDBJ whole genome shotgun (WGS) entry which is preliminary data.</text>
</comment>
<reference evidence="2" key="1">
    <citation type="submission" date="2022-12" db="EMBL/GenBank/DDBJ databases">
        <title>Reference genome sequencing for broad-spectrum identification of bacterial and archaeal isolates by mass spectrometry.</title>
        <authorList>
            <person name="Sekiguchi Y."/>
            <person name="Tourlousse D.M."/>
        </authorList>
    </citation>
    <scope>NUCLEOTIDE SEQUENCE</scope>
    <source>
        <strain evidence="2">14</strain>
    </source>
</reference>
<sequence>MSAAASVHPITGDRRPSRSIDAGPERGLATDLPTGHHPETVPVSARDHVAASRGGRTYTERGRHRAAPERPARTPVLPAGTTARRTVERWLGIPGIRRTPGFAV</sequence>
<dbReference type="Proteomes" id="UP001144396">
    <property type="component" value="Unassembled WGS sequence"/>
</dbReference>
<proteinExistence type="predicted"/>
<gene>
    <name evidence="2" type="ORF">ARHIZOSPH14_19860</name>
</gene>
<dbReference type="RefSeq" id="WP_281884532.1">
    <property type="nucleotide sequence ID" value="NZ_BSDP01000001.1"/>
</dbReference>
<feature type="compositionally biased region" description="Basic and acidic residues" evidence="1">
    <location>
        <begin position="58"/>
        <end position="72"/>
    </location>
</feature>
<keyword evidence="3" id="KW-1185">Reference proteome</keyword>